<dbReference type="Pfam" id="PF00107">
    <property type="entry name" value="ADH_zinc_N"/>
    <property type="match status" value="1"/>
</dbReference>
<dbReference type="PANTHER" id="PTHR43677">
    <property type="entry name" value="SHORT-CHAIN DEHYDROGENASE/REDUCTASE"/>
    <property type="match status" value="1"/>
</dbReference>
<dbReference type="Gene3D" id="3.40.50.720">
    <property type="entry name" value="NAD(P)-binding Rossmann-like Domain"/>
    <property type="match status" value="1"/>
</dbReference>
<dbReference type="InterPro" id="IPR011032">
    <property type="entry name" value="GroES-like_sf"/>
</dbReference>
<dbReference type="InterPro" id="IPR036291">
    <property type="entry name" value="NAD(P)-bd_dom_sf"/>
</dbReference>
<organism evidence="2 3">
    <name type="scientific">Simplicispira suum</name>
    <dbReference type="NCBI Taxonomy" id="2109915"/>
    <lineage>
        <taxon>Bacteria</taxon>
        <taxon>Pseudomonadati</taxon>
        <taxon>Pseudomonadota</taxon>
        <taxon>Betaproteobacteria</taxon>
        <taxon>Burkholderiales</taxon>
        <taxon>Comamonadaceae</taxon>
        <taxon>Simplicispira</taxon>
    </lineage>
</organism>
<keyword evidence="3" id="KW-1185">Reference proteome</keyword>
<dbReference type="Gene3D" id="3.90.180.10">
    <property type="entry name" value="Medium-chain alcohol dehydrogenases, catalytic domain"/>
    <property type="match status" value="1"/>
</dbReference>
<dbReference type="SUPFAM" id="SSF50129">
    <property type="entry name" value="GroES-like"/>
    <property type="match status" value="1"/>
</dbReference>
<evidence type="ECO:0000313" key="3">
    <source>
        <dbReference type="Proteomes" id="UP000239326"/>
    </source>
</evidence>
<sequence>MNSIHLPDGQQVFVDAFGENPLEAVEQNMRIVSVRAPDPAALKPHEIILRIQSASVNRVDLLMASGQYQKMPSPPYTPGLEYSGRVVAMGSAVARVSLGDAVLVDGMQAGARSGGDYQAQGGYAPYAVLPETALHRIPEGLSFDEACCLLGNFETAYYALVQRAKLQAGETVLIHGASGSIGLAAVQVAKILGATVIATGRSDEKLAVVKAQGADHVLNTTAPAGETGVRRFRDEVKALSGGKGVHVVYDGVGGDTSLESMRCVRFGARFLIVAWTSTPDVAHGRGQRGAPRANQLPTNLMMMKGLDVLGCPTVISTENNPALRPPRLEQLMQWAATGRIRPRIANTYPLANFRDAMRATWHSQVPGTCVLHPWDDGKAKP</sequence>
<dbReference type="CDD" id="cd08241">
    <property type="entry name" value="QOR1"/>
    <property type="match status" value="1"/>
</dbReference>
<dbReference type="KEGG" id="simp:C6571_11945"/>
<dbReference type="InterPro" id="IPR020843">
    <property type="entry name" value="ER"/>
</dbReference>
<dbReference type="PANTHER" id="PTHR43677:SF4">
    <property type="entry name" value="QUINONE OXIDOREDUCTASE-LIKE PROTEIN 2"/>
    <property type="match status" value="1"/>
</dbReference>
<dbReference type="Pfam" id="PF08240">
    <property type="entry name" value="ADH_N"/>
    <property type="match status" value="1"/>
</dbReference>
<dbReference type="OrthoDB" id="5484143at2"/>
<gene>
    <name evidence="2" type="ORF">C6571_11945</name>
</gene>
<dbReference type="InterPro" id="IPR051397">
    <property type="entry name" value="Zn-ADH-like_protein"/>
</dbReference>
<dbReference type="AlphaFoldDB" id="A0A2S0N192"/>
<dbReference type="SUPFAM" id="SSF51735">
    <property type="entry name" value="NAD(P)-binding Rossmann-fold domains"/>
    <property type="match status" value="1"/>
</dbReference>
<proteinExistence type="predicted"/>
<name>A0A2S0N192_9BURK</name>
<dbReference type="EMBL" id="CP027669">
    <property type="protein sequence ID" value="AVO41896.1"/>
    <property type="molecule type" value="Genomic_DNA"/>
</dbReference>
<feature type="domain" description="Enoyl reductase (ER)" evidence="1">
    <location>
        <begin position="24"/>
        <end position="371"/>
    </location>
</feature>
<accession>A0A2S0N192</accession>
<dbReference type="SMART" id="SM00829">
    <property type="entry name" value="PKS_ER"/>
    <property type="match status" value="1"/>
</dbReference>
<dbReference type="GO" id="GO:0016491">
    <property type="term" value="F:oxidoreductase activity"/>
    <property type="evidence" value="ECO:0007669"/>
    <property type="project" value="InterPro"/>
</dbReference>
<reference evidence="2 3" key="1">
    <citation type="submission" date="2018-03" db="EMBL/GenBank/DDBJ databases">
        <title>Genome sequencing of Simplicispira sp.</title>
        <authorList>
            <person name="Kim S.-J."/>
            <person name="Heo J."/>
            <person name="Kwon S.-W."/>
        </authorList>
    </citation>
    <scope>NUCLEOTIDE SEQUENCE [LARGE SCALE GENOMIC DNA]</scope>
    <source>
        <strain evidence="2 3">SC1-8</strain>
    </source>
</reference>
<dbReference type="InterPro" id="IPR013149">
    <property type="entry name" value="ADH-like_C"/>
</dbReference>
<dbReference type="Proteomes" id="UP000239326">
    <property type="component" value="Chromosome"/>
</dbReference>
<evidence type="ECO:0000313" key="2">
    <source>
        <dbReference type="EMBL" id="AVO41896.1"/>
    </source>
</evidence>
<dbReference type="InterPro" id="IPR013154">
    <property type="entry name" value="ADH-like_N"/>
</dbReference>
<protein>
    <submittedName>
        <fullName evidence="2">NADPH:quinone oxidoreductase</fullName>
    </submittedName>
</protein>
<dbReference type="RefSeq" id="WP_106446873.1">
    <property type="nucleotide sequence ID" value="NZ_CP027669.1"/>
</dbReference>
<evidence type="ECO:0000259" key="1">
    <source>
        <dbReference type="SMART" id="SM00829"/>
    </source>
</evidence>